<comment type="caution">
    <text evidence="2">The sequence shown here is derived from an EMBL/GenBank/DDBJ whole genome shotgun (WGS) entry which is preliminary data.</text>
</comment>
<name>A0A0W0R2P7_9GAMM</name>
<dbReference type="EMBL" id="LNKA01000005">
    <property type="protein sequence ID" value="KTC65262.1"/>
    <property type="molecule type" value="Genomic_DNA"/>
</dbReference>
<keyword evidence="1" id="KW-0732">Signal</keyword>
<dbReference type="OrthoDB" id="5638127at2"/>
<dbReference type="PATRIC" id="fig|45056.6.peg.1493"/>
<gene>
    <name evidence="2" type="ORF">Lade_1445</name>
</gene>
<dbReference type="Proteomes" id="UP000054859">
    <property type="component" value="Unassembled WGS sequence"/>
</dbReference>
<evidence type="ECO:0000313" key="3">
    <source>
        <dbReference type="Proteomes" id="UP000054859"/>
    </source>
</evidence>
<dbReference type="AlphaFoldDB" id="A0A0W0R2P7"/>
<evidence type="ECO:0000256" key="1">
    <source>
        <dbReference type="SAM" id="SignalP"/>
    </source>
</evidence>
<sequence>MLLKRTLGFCTGILLFFLSSLAHSDDNAAIIQWTQQTLLQALSVSYEELQSKTPRAIKANFTQDGWEGMTTFFANYIQEVVSQKLSLHPVLIGNGAIVKSGIVNDSNFFDGIPYWLVTQTLTVPELSLTIDFAVIVIKTSSNRYLIQSLNINERTS</sequence>
<organism evidence="2 3">
    <name type="scientific">Legionella adelaidensis</name>
    <dbReference type="NCBI Taxonomy" id="45056"/>
    <lineage>
        <taxon>Bacteria</taxon>
        <taxon>Pseudomonadati</taxon>
        <taxon>Pseudomonadota</taxon>
        <taxon>Gammaproteobacteria</taxon>
        <taxon>Legionellales</taxon>
        <taxon>Legionellaceae</taxon>
        <taxon>Legionella</taxon>
    </lineage>
</organism>
<feature type="signal peptide" evidence="1">
    <location>
        <begin position="1"/>
        <end position="24"/>
    </location>
</feature>
<dbReference type="RefSeq" id="WP_058462525.1">
    <property type="nucleotide sequence ID" value="NZ_CAAAHS010000012.1"/>
</dbReference>
<dbReference type="STRING" id="45056.Lade_1445"/>
<protein>
    <submittedName>
        <fullName evidence="2">Macrophage killing protein with similarity to conjugation protein</fullName>
    </submittedName>
</protein>
<accession>A0A0W0R2P7</accession>
<reference evidence="2 3" key="1">
    <citation type="submission" date="2015-11" db="EMBL/GenBank/DDBJ databases">
        <title>Identification of large and diverse effector repertoires of 38 Legionella species.</title>
        <authorList>
            <person name="Burstein D."/>
            <person name="Amaro F."/>
            <person name="Zusman T."/>
            <person name="Lifshitz Z."/>
            <person name="Cohen O."/>
            <person name="Gilbert J.A."/>
            <person name="Pupko T."/>
            <person name="Shuman H.A."/>
            <person name="Segal G."/>
        </authorList>
    </citation>
    <scope>NUCLEOTIDE SEQUENCE [LARGE SCALE GENOMIC DNA]</scope>
    <source>
        <strain evidence="2 3">1762-AUS-E</strain>
    </source>
</reference>
<proteinExistence type="predicted"/>
<evidence type="ECO:0000313" key="2">
    <source>
        <dbReference type="EMBL" id="KTC65262.1"/>
    </source>
</evidence>
<keyword evidence="3" id="KW-1185">Reference proteome</keyword>
<feature type="chain" id="PRO_5006910446" evidence="1">
    <location>
        <begin position="25"/>
        <end position="156"/>
    </location>
</feature>